<dbReference type="Gene3D" id="3.40.50.2000">
    <property type="entry name" value="Glycogen Phosphorylase B"/>
    <property type="match status" value="2"/>
</dbReference>
<dbReference type="AlphaFoldDB" id="A0A5K7ZI24"/>
<dbReference type="EMBL" id="AP021875">
    <property type="protein sequence ID" value="BBO79303.1"/>
    <property type="molecule type" value="Genomic_DNA"/>
</dbReference>
<name>A0A5K7ZI24_9BACT</name>
<sequence>MRARRNPIQVKHGAILAIQLGDIGDVVLTLPALRALKKRFPRNRVVVCVRKKASELMALCPDVDAVITVDKTKRSLLSAIRYQLAFLSSLKSHRYDLSIDFRTGTRGAIASLMANARYRLGFFEAEGKMWRNRIFTHLVHRDYQLGTHVADYYFELVKWLGIKPDKPDPVLPVPDPLKKRVTQLLNAEGIHPDNPFIVLQPFSLWQYKELHPEKYVDMVNRIAGRSNIPILLSGAPNERHRAQEIADRCTGQIINMAGLTTIGELAGLLSLASLFIGVDSAGVHIAAATGTPTVSIFGPSAPSSWAPRGNRHLVIQPELACVPCRRKGCDDSGVSRCLEALSVDEIMDAAEPILSKRFLAQTDR</sequence>
<dbReference type="SUPFAM" id="SSF53756">
    <property type="entry name" value="UDP-Glycosyltransferase/glycogen phosphorylase"/>
    <property type="match status" value="1"/>
</dbReference>
<dbReference type="InterPro" id="IPR051199">
    <property type="entry name" value="LPS_LOS_Heptosyltrfase"/>
</dbReference>
<dbReference type="Pfam" id="PF01075">
    <property type="entry name" value="Glyco_transf_9"/>
    <property type="match status" value="1"/>
</dbReference>
<dbReference type="RefSeq" id="WP_170302578.1">
    <property type="nucleotide sequence ID" value="NZ_AP021875.1"/>
</dbReference>
<organism evidence="3 4">
    <name type="scientific">Desulfosarcina widdelii</name>
    <dbReference type="NCBI Taxonomy" id="947919"/>
    <lineage>
        <taxon>Bacteria</taxon>
        <taxon>Pseudomonadati</taxon>
        <taxon>Thermodesulfobacteriota</taxon>
        <taxon>Desulfobacteria</taxon>
        <taxon>Desulfobacterales</taxon>
        <taxon>Desulfosarcinaceae</taxon>
        <taxon>Desulfosarcina</taxon>
    </lineage>
</organism>
<dbReference type="KEGG" id="dwd:DSCW_67200"/>
<evidence type="ECO:0000256" key="2">
    <source>
        <dbReference type="ARBA" id="ARBA00022679"/>
    </source>
</evidence>
<keyword evidence="1" id="KW-0328">Glycosyltransferase</keyword>
<evidence type="ECO:0000313" key="4">
    <source>
        <dbReference type="Proteomes" id="UP000427769"/>
    </source>
</evidence>
<reference evidence="3 4" key="1">
    <citation type="submission" date="2019-11" db="EMBL/GenBank/DDBJ databases">
        <title>Comparative genomics of hydrocarbon-degrading Desulfosarcina strains.</title>
        <authorList>
            <person name="Watanabe M."/>
            <person name="Kojima H."/>
            <person name="Fukui M."/>
        </authorList>
    </citation>
    <scope>NUCLEOTIDE SEQUENCE [LARGE SCALE GENOMIC DNA]</scope>
    <source>
        <strain evidence="3 4">PP31</strain>
    </source>
</reference>
<accession>A0A5K7ZI24</accession>
<keyword evidence="4" id="KW-1185">Reference proteome</keyword>
<gene>
    <name evidence="3" type="ORF">DSCW_67200</name>
</gene>
<evidence type="ECO:0000313" key="3">
    <source>
        <dbReference type="EMBL" id="BBO79303.1"/>
    </source>
</evidence>
<proteinExistence type="predicted"/>
<dbReference type="Proteomes" id="UP000427769">
    <property type="component" value="Chromosome"/>
</dbReference>
<dbReference type="GO" id="GO:0005829">
    <property type="term" value="C:cytosol"/>
    <property type="evidence" value="ECO:0007669"/>
    <property type="project" value="TreeGrafter"/>
</dbReference>
<dbReference type="GO" id="GO:0009244">
    <property type="term" value="P:lipopolysaccharide core region biosynthetic process"/>
    <property type="evidence" value="ECO:0007669"/>
    <property type="project" value="TreeGrafter"/>
</dbReference>
<dbReference type="InterPro" id="IPR002201">
    <property type="entry name" value="Glyco_trans_9"/>
</dbReference>
<dbReference type="CDD" id="cd03789">
    <property type="entry name" value="GT9_LPS_heptosyltransferase"/>
    <property type="match status" value="1"/>
</dbReference>
<protein>
    <submittedName>
        <fullName evidence="3">Putative lipopolysaccharide heptosyltransferase III</fullName>
    </submittedName>
</protein>
<keyword evidence="2 3" id="KW-0808">Transferase</keyword>
<dbReference type="PANTHER" id="PTHR30160:SF1">
    <property type="entry name" value="LIPOPOLYSACCHARIDE 1,2-N-ACETYLGLUCOSAMINETRANSFERASE-RELATED"/>
    <property type="match status" value="1"/>
</dbReference>
<evidence type="ECO:0000256" key="1">
    <source>
        <dbReference type="ARBA" id="ARBA00022676"/>
    </source>
</evidence>
<dbReference type="PANTHER" id="PTHR30160">
    <property type="entry name" value="TETRAACYLDISACCHARIDE 4'-KINASE-RELATED"/>
    <property type="match status" value="1"/>
</dbReference>
<dbReference type="GO" id="GO:0008713">
    <property type="term" value="F:ADP-heptose-lipopolysaccharide heptosyltransferase activity"/>
    <property type="evidence" value="ECO:0007669"/>
    <property type="project" value="TreeGrafter"/>
</dbReference>